<dbReference type="InterPro" id="IPR037208">
    <property type="entry name" value="Spo0E-like_sf"/>
</dbReference>
<sequence>MTNSILKKLEYTREKMIRSGIENGFSNVETIRLSKKLDHLLNIYQLQNVNEMNDYQVSMDNFKH</sequence>
<dbReference type="SUPFAM" id="SSF140500">
    <property type="entry name" value="BAS1536-like"/>
    <property type="match status" value="1"/>
</dbReference>
<reference evidence="1 2" key="1">
    <citation type="submission" date="2020-12" db="EMBL/GenBank/DDBJ databases">
        <title>YIM B01967 draft genome.</title>
        <authorList>
            <person name="Yan X."/>
        </authorList>
    </citation>
    <scope>NUCLEOTIDE SEQUENCE [LARGE SCALE GENOMIC DNA]</scope>
    <source>
        <strain evidence="1 2">YIM B01967</strain>
    </source>
</reference>
<evidence type="ECO:0000313" key="2">
    <source>
        <dbReference type="Proteomes" id="UP000618943"/>
    </source>
</evidence>
<dbReference type="Proteomes" id="UP000618943">
    <property type="component" value="Unassembled WGS sequence"/>
</dbReference>
<comment type="caution">
    <text evidence="1">The sequence shown here is derived from an EMBL/GenBank/DDBJ whole genome shotgun (WGS) entry which is preliminary data.</text>
</comment>
<dbReference type="InterPro" id="IPR036638">
    <property type="entry name" value="HLH_DNA-bd_sf"/>
</dbReference>
<evidence type="ECO:0000313" key="1">
    <source>
        <dbReference type="EMBL" id="MBK3495361.1"/>
    </source>
</evidence>
<dbReference type="Pfam" id="PF09388">
    <property type="entry name" value="SpoOE-like"/>
    <property type="match status" value="1"/>
</dbReference>
<proteinExistence type="predicted"/>
<keyword evidence="2" id="KW-1185">Reference proteome</keyword>
<dbReference type="InterPro" id="IPR018540">
    <property type="entry name" value="Spo0E-like"/>
</dbReference>
<accession>A0ABS1H7H5</accession>
<name>A0ABS1H7H5_9BACL</name>
<dbReference type="Gene3D" id="4.10.280.10">
    <property type="entry name" value="Helix-loop-helix DNA-binding domain"/>
    <property type="match status" value="1"/>
</dbReference>
<gene>
    <name evidence="1" type="ORF">JFL43_10980</name>
</gene>
<protein>
    <submittedName>
        <fullName evidence="1">Aspartyl-phosphate phosphatase Spo0E family protein</fullName>
    </submittedName>
</protein>
<dbReference type="EMBL" id="JAEOAH010000013">
    <property type="protein sequence ID" value="MBK3495361.1"/>
    <property type="molecule type" value="Genomic_DNA"/>
</dbReference>
<dbReference type="RefSeq" id="WP_100796286.1">
    <property type="nucleotide sequence ID" value="NZ_JAEOAH010000013.1"/>
</dbReference>
<organism evidence="1 2">
    <name type="scientific">Viridibacillus soli</name>
    <dbReference type="NCBI Taxonomy" id="2798301"/>
    <lineage>
        <taxon>Bacteria</taxon>
        <taxon>Bacillati</taxon>
        <taxon>Bacillota</taxon>
        <taxon>Bacilli</taxon>
        <taxon>Bacillales</taxon>
        <taxon>Caryophanaceae</taxon>
        <taxon>Viridibacillus</taxon>
    </lineage>
</organism>